<dbReference type="InterPro" id="IPR009091">
    <property type="entry name" value="RCC1/BLIP-II"/>
</dbReference>
<keyword evidence="8" id="KW-1185">Reference proteome</keyword>
<keyword evidence="1" id="KW-0808">Transferase</keyword>
<proteinExistence type="predicted"/>
<dbReference type="PANTHER" id="PTHR45622">
    <property type="entry name" value="UBIQUITIN-PROTEIN LIGASE E3A-RELATED"/>
    <property type="match status" value="1"/>
</dbReference>
<dbReference type="InterPro" id="IPR051709">
    <property type="entry name" value="Ub-ligase/GTPase-reg"/>
</dbReference>
<sequence>MYCWGKASWTEFGITPKKDVNNGEKQYLNPFFSQKKIVRIACKCGIVALVKENGNGWVWMEDESGRQQKPQRKIKELILANEEKVHTLDCGKSYILVLSTTGKMFQWIIQSELPEVVRPKLMQTLCATGIIQVACGNRHSLALSKDGQLFTWGQNTNGQLGLGKGEPSKPSPQPLKSLSGIPLAQIAAGGDHSFAVSLSGAVFGWGRNHEGQLGLGDTTDRYQPTHVRALEFKNTGFISCGEEHTSILTKDGLVYTFGAGRFGQLGHNSTRNEVRPRLVAELWGKQVSQIACGSYHTLAFIPSSGKVYSFGRGEHGQLGNKKTINHIIPLPVKLPSEKRYSLVVDRIFAGEIQSFVLCSEKQDSQASEIVIPLKPGKRIARIDNSLMKKWIARSDPKSRNITKTEITTLFSSPACLNASFLSNNEHFRTTNEIAGLNMTSVREMFKTLSEHGLLFQVATAVQKNLLPSLNIAPAVGEALRVFLILPELIAILYTLDRSIADITAALADAIIRQKPRSRSLLKSFWMKLPVTFFERVVQIHHDASNEFILKQSGVSSAENSKLHMTLYVLRLLYNVNTKAGDRIPKSKFYIENIPLECVYSLLMYPCILDMKTKQHVLRADCEKLSNINDICCLQNNLLINRDTILRDTLLLLKQIDPIQYQWQLKVTFLNEPGEDAGGVQREFFSVITRELYKSAQEEFKLDEKSGLLWFISENHSEVYHSVGVLCGMALYNHCVADFHFPLALFKKLLKEKPTLEDLKELCPTEGGNLQKILDEDEDCVEDLYLDFTIQEHELVPNGKDIAVTKYNRKQYVDEYLDFVFNTSVKKQFEDFKEGFSKGCPSTMWRLFLPNELMAVLYGKHIIDWTELEKNARYDGYEPTDQTIMNFWTVFYELNEEKKKHFLAFLTGSDRVSVGGLRTRRIIIKDNGHQNPDDYFPDPCTCFLVLNLPNYSSIDILREKLLHAITCHEGFGTW</sequence>
<dbReference type="InterPro" id="IPR035983">
    <property type="entry name" value="Hect_E3_ubiquitin_ligase"/>
</dbReference>
<reference evidence="7 8" key="1">
    <citation type="submission" date="2021-05" db="EMBL/GenBank/DDBJ databases">
        <authorList>
            <person name="Zahm M."/>
            <person name="Klopp C."/>
            <person name="Cabau C."/>
            <person name="Kuhl H."/>
            <person name="Suciu R."/>
            <person name="Ciorpac M."/>
            <person name="Holostenco D."/>
            <person name="Gessner J."/>
            <person name="Wuertz S."/>
            <person name="Hohne C."/>
            <person name="Stock M."/>
            <person name="Gislard M."/>
            <person name="Lluch J."/>
            <person name="Milhes M."/>
            <person name="Lampietro C."/>
            <person name="Lopez Roques C."/>
            <person name="Donnadieu C."/>
            <person name="Du K."/>
            <person name="Schartl M."/>
            <person name="Guiguen Y."/>
        </authorList>
    </citation>
    <scope>NUCLEOTIDE SEQUENCE [LARGE SCALE GENOMIC DNA]</scope>
    <source>
        <strain evidence="7">Hh-F2</strain>
        <tissue evidence="7">Blood</tissue>
    </source>
</reference>
<dbReference type="PROSITE" id="PS00626">
    <property type="entry name" value="RCC1_2"/>
    <property type="match status" value="2"/>
</dbReference>
<dbReference type="InterPro" id="IPR000408">
    <property type="entry name" value="Reg_chr_condens"/>
</dbReference>
<dbReference type="InterPro" id="IPR000569">
    <property type="entry name" value="HECT_dom"/>
</dbReference>
<feature type="repeat" description="RCC1" evidence="5">
    <location>
        <begin position="252"/>
        <end position="303"/>
    </location>
</feature>
<dbReference type="PROSITE" id="PS50237">
    <property type="entry name" value="HECT"/>
    <property type="match status" value="1"/>
</dbReference>
<dbReference type="PANTHER" id="PTHR45622:SF73">
    <property type="entry name" value="E3 UBIQUITIN-PROTEIN LIGASE HERC4-LIKE ISOFORM X1-RELATED"/>
    <property type="match status" value="1"/>
</dbReference>
<dbReference type="EMBL" id="JAHFZB010000001">
    <property type="protein sequence ID" value="KAK6494154.1"/>
    <property type="molecule type" value="Genomic_DNA"/>
</dbReference>
<feature type="repeat" description="RCC1" evidence="5">
    <location>
        <begin position="102"/>
        <end position="146"/>
    </location>
</feature>
<feature type="domain" description="HECT" evidence="6">
    <location>
        <begin position="656"/>
        <end position="973"/>
    </location>
</feature>
<keyword evidence="3 4" id="KW-0833">Ubl conjugation pathway</keyword>
<evidence type="ECO:0000256" key="4">
    <source>
        <dbReference type="PROSITE-ProRule" id="PRU00104"/>
    </source>
</evidence>
<feature type="repeat" description="RCC1" evidence="5">
    <location>
        <begin position="147"/>
        <end position="199"/>
    </location>
</feature>
<keyword evidence="2" id="KW-0677">Repeat</keyword>
<evidence type="ECO:0000259" key="6">
    <source>
        <dbReference type="PROSITE" id="PS50237"/>
    </source>
</evidence>
<dbReference type="Gene3D" id="3.30.2160.10">
    <property type="entry name" value="Hect, E3 ligase catalytic domain"/>
    <property type="match status" value="1"/>
</dbReference>
<evidence type="ECO:0000256" key="2">
    <source>
        <dbReference type="ARBA" id="ARBA00022737"/>
    </source>
</evidence>
<accession>A0ABR1AAP5</accession>
<evidence type="ECO:0000256" key="5">
    <source>
        <dbReference type="PROSITE-ProRule" id="PRU00235"/>
    </source>
</evidence>
<dbReference type="Gene3D" id="3.90.1750.10">
    <property type="entry name" value="Hect, E3 ligase catalytic domains"/>
    <property type="match status" value="1"/>
</dbReference>
<dbReference type="Pfam" id="PF00632">
    <property type="entry name" value="HECT"/>
    <property type="match status" value="1"/>
</dbReference>
<dbReference type="PRINTS" id="PR00633">
    <property type="entry name" value="RCCNDNSATION"/>
</dbReference>
<name>A0ABR1AAP5_HUSHU</name>
<dbReference type="Pfam" id="PF25390">
    <property type="entry name" value="WD40_RLD"/>
    <property type="match status" value="1"/>
</dbReference>
<protein>
    <submittedName>
        <fullName evidence="7">E3 ubiquitin-protein ligase HERC4</fullName>
    </submittedName>
</protein>
<evidence type="ECO:0000256" key="1">
    <source>
        <dbReference type="ARBA" id="ARBA00022679"/>
    </source>
</evidence>
<comment type="caution">
    <text evidence="7">The sequence shown here is derived from an EMBL/GenBank/DDBJ whole genome shotgun (WGS) entry which is preliminary data.</text>
</comment>
<gene>
    <name evidence="7" type="ORF">HHUSO_G629</name>
</gene>
<dbReference type="Proteomes" id="UP001369086">
    <property type="component" value="Unassembled WGS sequence"/>
</dbReference>
<evidence type="ECO:0000313" key="7">
    <source>
        <dbReference type="EMBL" id="KAK6494154.1"/>
    </source>
</evidence>
<evidence type="ECO:0000313" key="8">
    <source>
        <dbReference type="Proteomes" id="UP001369086"/>
    </source>
</evidence>
<dbReference type="Gene3D" id="3.30.2410.10">
    <property type="entry name" value="Hect, E3 ligase catalytic domain"/>
    <property type="match status" value="1"/>
</dbReference>
<dbReference type="InterPro" id="IPR058923">
    <property type="entry name" value="RCC1-like_dom"/>
</dbReference>
<evidence type="ECO:0000256" key="3">
    <source>
        <dbReference type="ARBA" id="ARBA00022786"/>
    </source>
</evidence>
<dbReference type="SUPFAM" id="SSF50985">
    <property type="entry name" value="RCC1/BLIP-II"/>
    <property type="match status" value="1"/>
</dbReference>
<dbReference type="SUPFAM" id="SSF56204">
    <property type="entry name" value="Hect, E3 ligase catalytic domain"/>
    <property type="match status" value="1"/>
</dbReference>
<dbReference type="Gene3D" id="2.130.10.30">
    <property type="entry name" value="Regulator of chromosome condensation 1/beta-lactamase-inhibitor protein II"/>
    <property type="match status" value="2"/>
</dbReference>
<organism evidence="7 8">
    <name type="scientific">Huso huso</name>
    <name type="common">Beluga</name>
    <name type="synonym">Acipenser huso</name>
    <dbReference type="NCBI Taxonomy" id="61971"/>
    <lineage>
        <taxon>Eukaryota</taxon>
        <taxon>Metazoa</taxon>
        <taxon>Chordata</taxon>
        <taxon>Craniata</taxon>
        <taxon>Vertebrata</taxon>
        <taxon>Euteleostomi</taxon>
        <taxon>Actinopterygii</taxon>
        <taxon>Chondrostei</taxon>
        <taxon>Acipenseriformes</taxon>
        <taxon>Acipenseridae</taxon>
        <taxon>Huso</taxon>
    </lineage>
</organism>
<feature type="repeat" description="RCC1" evidence="5">
    <location>
        <begin position="305"/>
        <end position="360"/>
    </location>
</feature>
<dbReference type="SMART" id="SM00119">
    <property type="entry name" value="HECTc"/>
    <property type="match status" value="1"/>
</dbReference>
<feature type="active site" description="Glycyl thioester intermediate" evidence="4">
    <location>
        <position position="941"/>
    </location>
</feature>
<dbReference type="CDD" id="cd00078">
    <property type="entry name" value="HECTc"/>
    <property type="match status" value="1"/>
</dbReference>
<dbReference type="PROSITE" id="PS50012">
    <property type="entry name" value="RCC1_3"/>
    <property type="match status" value="5"/>
</dbReference>
<feature type="repeat" description="RCC1" evidence="5">
    <location>
        <begin position="200"/>
        <end position="251"/>
    </location>
</feature>